<evidence type="ECO:0000313" key="7">
    <source>
        <dbReference type="Proteomes" id="UP000233419"/>
    </source>
</evidence>
<dbReference type="PANTHER" id="PTHR43140:SF1">
    <property type="entry name" value="TYPE I RESTRICTION ENZYME ECOKI SPECIFICITY SUBUNIT"/>
    <property type="match status" value="1"/>
</dbReference>
<keyword evidence="7" id="KW-1185">Reference proteome</keyword>
<dbReference type="EMBL" id="CP025257">
    <property type="protein sequence ID" value="AUF83440.1"/>
    <property type="molecule type" value="Genomic_DNA"/>
</dbReference>
<keyword evidence="3" id="KW-0238">DNA-binding</keyword>
<comment type="subunit">
    <text evidence="4">The methyltransferase is composed of M and S polypeptides.</text>
</comment>
<evidence type="ECO:0000259" key="5">
    <source>
        <dbReference type="Pfam" id="PF01420"/>
    </source>
</evidence>
<dbReference type="RefSeq" id="WP_101305118.1">
    <property type="nucleotide sequence ID" value="NZ_CP025257.1"/>
</dbReference>
<dbReference type="OrthoDB" id="391721at2"/>
<organism evidence="6 7">
    <name type="scientific">Mesoplasma syrphidae</name>
    <dbReference type="NCBI Taxonomy" id="225999"/>
    <lineage>
        <taxon>Bacteria</taxon>
        <taxon>Bacillati</taxon>
        <taxon>Mycoplasmatota</taxon>
        <taxon>Mollicutes</taxon>
        <taxon>Entomoplasmatales</taxon>
        <taxon>Entomoplasmataceae</taxon>
        <taxon>Mesoplasma</taxon>
    </lineage>
</organism>
<evidence type="ECO:0000256" key="1">
    <source>
        <dbReference type="ARBA" id="ARBA00010923"/>
    </source>
</evidence>
<dbReference type="InterPro" id="IPR051212">
    <property type="entry name" value="Type-I_RE_S_subunit"/>
</dbReference>
<evidence type="ECO:0000313" key="6">
    <source>
        <dbReference type="EMBL" id="AUF83440.1"/>
    </source>
</evidence>
<dbReference type="KEGG" id="msyr:CXP39_01310"/>
<sequence length="402" mass="46599">MAIYKLNEICKTERGNGSFKKNDLSHDKNLEYLALHYGKTYKLEIIDNDFSFFVDKSFLKTNSLMSKNDVFLISTSETVKELGKVIFYNADKEGILGGEQIKIIPDNTKVLNRWLFYWLKMNQNIFAKFATGIKVYRFKRADFSHIDISLPSLEEQQKIIDIIEPIENLFLKYSNCIRIDTFKNCEDDVKKIIDIIEPIEIVIAKNKEILNSSIKLIAQIGQKLITKKAIGKKLNIYQQREEKIEKGIYSQTADIGNFSNKIKKQEYYSKLPSRARLKVQLNTLYICKLLGERKFLFSNSDKNLIISNGMWGIKSDSDFKFSNLSFFMSDYFYNKKKLFSTGTTMVGLNDQGLKKIISEVEIIHDLESETLLEKLFETLSISSKIDNELDKLINATIKMLVR</sequence>
<accession>A0A2K9BUQ0</accession>
<gene>
    <name evidence="6" type="ORF">CXP39_01310</name>
</gene>
<dbReference type="GO" id="GO:0009307">
    <property type="term" value="P:DNA restriction-modification system"/>
    <property type="evidence" value="ECO:0007669"/>
    <property type="project" value="UniProtKB-KW"/>
</dbReference>
<dbReference type="Pfam" id="PF01420">
    <property type="entry name" value="Methylase_S"/>
    <property type="match status" value="1"/>
</dbReference>
<evidence type="ECO:0000256" key="2">
    <source>
        <dbReference type="ARBA" id="ARBA00022747"/>
    </source>
</evidence>
<dbReference type="AlphaFoldDB" id="A0A2K9BUQ0"/>
<proteinExistence type="inferred from homology"/>
<dbReference type="Proteomes" id="UP000233419">
    <property type="component" value="Chromosome"/>
</dbReference>
<evidence type="ECO:0000256" key="4">
    <source>
        <dbReference type="ARBA" id="ARBA00038652"/>
    </source>
</evidence>
<protein>
    <recommendedName>
        <fullName evidence="5">Type I restriction modification DNA specificity domain-containing protein</fullName>
    </recommendedName>
</protein>
<reference evidence="6 7" key="1">
    <citation type="submission" date="2017-12" db="EMBL/GenBank/DDBJ databases">
        <title>Mesoplasma syrphidae YJS, Complete Genome.</title>
        <authorList>
            <person name="Knight T.F."/>
            <person name="Citino T."/>
            <person name="Rubinstein R."/>
            <person name="Neuschaefer Z."/>
        </authorList>
    </citation>
    <scope>NUCLEOTIDE SEQUENCE [LARGE SCALE GENOMIC DNA]</scope>
    <source>
        <strain evidence="6 7">YJS</strain>
    </source>
</reference>
<dbReference type="PANTHER" id="PTHR43140">
    <property type="entry name" value="TYPE-1 RESTRICTION ENZYME ECOKI SPECIFICITY PROTEIN"/>
    <property type="match status" value="1"/>
</dbReference>
<dbReference type="SUPFAM" id="SSF116734">
    <property type="entry name" value="DNA methylase specificity domain"/>
    <property type="match status" value="1"/>
</dbReference>
<name>A0A2K9BUQ0_9MOLU</name>
<dbReference type="REBASE" id="226981">
    <property type="entry name" value="S1.MsyYJSORF1325P"/>
</dbReference>
<dbReference type="InterPro" id="IPR000055">
    <property type="entry name" value="Restrct_endonuc_typeI_TRD"/>
</dbReference>
<dbReference type="GO" id="GO:0003677">
    <property type="term" value="F:DNA binding"/>
    <property type="evidence" value="ECO:0007669"/>
    <property type="project" value="UniProtKB-KW"/>
</dbReference>
<keyword evidence="2" id="KW-0680">Restriction system</keyword>
<feature type="domain" description="Type I restriction modification DNA specificity" evidence="5">
    <location>
        <begin position="3"/>
        <end position="168"/>
    </location>
</feature>
<dbReference type="InterPro" id="IPR044946">
    <property type="entry name" value="Restrct_endonuc_typeI_TRD_sf"/>
</dbReference>
<evidence type="ECO:0000256" key="3">
    <source>
        <dbReference type="ARBA" id="ARBA00023125"/>
    </source>
</evidence>
<comment type="similarity">
    <text evidence="1">Belongs to the type-I restriction system S methylase family.</text>
</comment>
<dbReference type="Gene3D" id="3.90.220.20">
    <property type="entry name" value="DNA methylase specificity domains"/>
    <property type="match status" value="1"/>
</dbReference>